<reference evidence="5" key="2">
    <citation type="submission" date="2021-10" db="EMBL/GenBank/DDBJ databases">
        <title>Phylogenomics reveals ancestral predisposition of the termite-cultivated fungus Termitomyces towards a domesticated lifestyle.</title>
        <authorList>
            <person name="Auxier B."/>
            <person name="Grum-Grzhimaylo A."/>
            <person name="Cardenas M.E."/>
            <person name="Lodge J.D."/>
            <person name="Laessoe T."/>
            <person name="Pedersen O."/>
            <person name="Smith M.E."/>
            <person name="Kuyper T.W."/>
            <person name="Franco-Molano E.A."/>
            <person name="Baroni T.J."/>
            <person name="Aanen D.K."/>
        </authorList>
    </citation>
    <scope>NUCLEOTIDE SEQUENCE</scope>
    <source>
        <strain evidence="5">AP01</strain>
        <tissue evidence="5">Mycelium</tissue>
    </source>
</reference>
<keyword evidence="2" id="KW-0521">NADP</keyword>
<evidence type="ECO:0000313" key="6">
    <source>
        <dbReference type="Proteomes" id="UP000775547"/>
    </source>
</evidence>
<dbReference type="InterPro" id="IPR020471">
    <property type="entry name" value="AKR"/>
</dbReference>
<dbReference type="OrthoDB" id="416253at2759"/>
<evidence type="ECO:0000256" key="1">
    <source>
        <dbReference type="ARBA" id="ARBA00007905"/>
    </source>
</evidence>
<reference evidence="5" key="1">
    <citation type="submission" date="2020-07" db="EMBL/GenBank/DDBJ databases">
        <authorList>
            <person name="Nieuwenhuis M."/>
            <person name="Van De Peppel L.J.J."/>
        </authorList>
    </citation>
    <scope>NUCLEOTIDE SEQUENCE</scope>
    <source>
        <strain evidence="5">AP01</strain>
        <tissue evidence="5">Mycelium</tissue>
    </source>
</reference>
<feature type="domain" description="NADP-dependent oxidoreductase" evidence="4">
    <location>
        <begin position="46"/>
        <end position="184"/>
    </location>
</feature>
<name>A0A9P7KCU7_9AGAR</name>
<dbReference type="InterPro" id="IPR036812">
    <property type="entry name" value="NAD(P)_OxRdtase_dom_sf"/>
</dbReference>
<dbReference type="Gene3D" id="3.20.20.100">
    <property type="entry name" value="NADP-dependent oxidoreductase domain"/>
    <property type="match status" value="1"/>
</dbReference>
<gene>
    <name evidence="5" type="ORF">DXG03_000828</name>
</gene>
<protein>
    <recommendedName>
        <fullName evidence="4">NADP-dependent oxidoreductase domain-containing protein</fullName>
    </recommendedName>
</protein>
<proteinExistence type="inferred from homology"/>
<dbReference type="Proteomes" id="UP000775547">
    <property type="component" value="Unassembled WGS sequence"/>
</dbReference>
<dbReference type="GO" id="GO:0016616">
    <property type="term" value="F:oxidoreductase activity, acting on the CH-OH group of donors, NAD or NADP as acceptor"/>
    <property type="evidence" value="ECO:0007669"/>
    <property type="project" value="UniProtKB-ARBA"/>
</dbReference>
<dbReference type="InterPro" id="IPR018170">
    <property type="entry name" value="Aldo/ket_reductase_CS"/>
</dbReference>
<dbReference type="EMBL" id="JABCKV010000011">
    <property type="protein sequence ID" value="KAG5647291.1"/>
    <property type="molecule type" value="Genomic_DNA"/>
</dbReference>
<evidence type="ECO:0000313" key="5">
    <source>
        <dbReference type="EMBL" id="KAG5647291.1"/>
    </source>
</evidence>
<dbReference type="InterPro" id="IPR023210">
    <property type="entry name" value="NADP_OxRdtase_dom"/>
</dbReference>
<dbReference type="AlphaFoldDB" id="A0A9P7KCU7"/>
<dbReference type="PRINTS" id="PR00069">
    <property type="entry name" value="ALDKETRDTASE"/>
</dbReference>
<evidence type="ECO:0000259" key="4">
    <source>
        <dbReference type="Pfam" id="PF00248"/>
    </source>
</evidence>
<keyword evidence="6" id="KW-1185">Reference proteome</keyword>
<dbReference type="PANTHER" id="PTHR43827">
    <property type="entry name" value="2,5-DIKETO-D-GLUCONIC ACID REDUCTASE"/>
    <property type="match status" value="1"/>
</dbReference>
<accession>A0A9P7KCU7</accession>
<evidence type="ECO:0000256" key="3">
    <source>
        <dbReference type="ARBA" id="ARBA00023002"/>
    </source>
</evidence>
<evidence type="ECO:0000256" key="2">
    <source>
        <dbReference type="ARBA" id="ARBA00022857"/>
    </source>
</evidence>
<dbReference type="PROSITE" id="PS00062">
    <property type="entry name" value="ALDOKETO_REDUCTASE_2"/>
    <property type="match status" value="1"/>
</dbReference>
<sequence>MQRVGLSPLLPQIKNMSTTTTHTITLNNGIRVPWLAYGTGTALYGRNAAESVRVAINNGITHLDGAQAYNNEDTLGAGIKASGKSRSDLYIVTKLKAQVAPGVTVKQLLEESLSKLGLDYVDLFLIHDPSQASKEGRLKELWKELEGVHKDGLAKSIGVSNFRVEDLKIVLDGATIVPAVNQVSPIKVALARGSQRLTFLVL</sequence>
<comment type="similarity">
    <text evidence="1">Belongs to the aldo/keto reductase family.</text>
</comment>
<dbReference type="PANTHER" id="PTHR43827:SF3">
    <property type="entry name" value="NADP-DEPENDENT OXIDOREDUCTASE DOMAIN-CONTAINING PROTEIN"/>
    <property type="match status" value="1"/>
</dbReference>
<comment type="caution">
    <text evidence="5">The sequence shown here is derived from an EMBL/GenBank/DDBJ whole genome shotgun (WGS) entry which is preliminary data.</text>
</comment>
<dbReference type="Pfam" id="PF00248">
    <property type="entry name" value="Aldo_ket_red"/>
    <property type="match status" value="1"/>
</dbReference>
<organism evidence="5 6">
    <name type="scientific">Asterophora parasitica</name>
    <dbReference type="NCBI Taxonomy" id="117018"/>
    <lineage>
        <taxon>Eukaryota</taxon>
        <taxon>Fungi</taxon>
        <taxon>Dikarya</taxon>
        <taxon>Basidiomycota</taxon>
        <taxon>Agaricomycotina</taxon>
        <taxon>Agaricomycetes</taxon>
        <taxon>Agaricomycetidae</taxon>
        <taxon>Agaricales</taxon>
        <taxon>Tricholomatineae</taxon>
        <taxon>Lyophyllaceae</taxon>
        <taxon>Asterophora</taxon>
    </lineage>
</organism>
<dbReference type="SUPFAM" id="SSF51430">
    <property type="entry name" value="NAD(P)-linked oxidoreductase"/>
    <property type="match status" value="1"/>
</dbReference>
<keyword evidence="3" id="KW-0560">Oxidoreductase</keyword>